<dbReference type="GO" id="GO:0016787">
    <property type="term" value="F:hydrolase activity"/>
    <property type="evidence" value="ECO:0007669"/>
    <property type="project" value="UniProtKB-UniRule"/>
</dbReference>
<dbReference type="PANTHER" id="PTHR14226:SF25">
    <property type="entry name" value="PHOSPHOESTERASE"/>
    <property type="match status" value="1"/>
</dbReference>
<gene>
    <name evidence="6" type="ORF">GGQ92_000625</name>
</gene>
<keyword evidence="7" id="KW-1185">Reference proteome</keyword>
<feature type="short sequence motif" description="GXSXG" evidence="4">
    <location>
        <begin position="37"/>
        <end position="41"/>
    </location>
</feature>
<dbReference type="GO" id="GO:0016042">
    <property type="term" value="P:lipid catabolic process"/>
    <property type="evidence" value="ECO:0007669"/>
    <property type="project" value="UniProtKB-UniRule"/>
</dbReference>
<dbReference type="InterPro" id="IPR016035">
    <property type="entry name" value="Acyl_Trfase/lysoPLipase"/>
</dbReference>
<dbReference type="SUPFAM" id="SSF52151">
    <property type="entry name" value="FabD/lysophospholipase-like"/>
    <property type="match status" value="1"/>
</dbReference>
<dbReference type="Proteomes" id="UP000572212">
    <property type="component" value="Unassembled WGS sequence"/>
</dbReference>
<dbReference type="CDD" id="cd07208">
    <property type="entry name" value="Pat_hypo_Ecoli_yjju_like"/>
    <property type="match status" value="1"/>
</dbReference>
<evidence type="ECO:0000256" key="2">
    <source>
        <dbReference type="ARBA" id="ARBA00022963"/>
    </source>
</evidence>
<protein>
    <submittedName>
        <fullName evidence="6">Putative patatin/cPLA2 family phospholipase</fullName>
    </submittedName>
</protein>
<dbReference type="InterPro" id="IPR045943">
    <property type="entry name" value="DUF6363"/>
</dbReference>
<dbReference type="InterPro" id="IPR037483">
    <property type="entry name" value="YjjU-like"/>
</dbReference>
<keyword evidence="2 4" id="KW-0442">Lipid degradation</keyword>
<reference evidence="6 7" key="1">
    <citation type="submission" date="2020-08" db="EMBL/GenBank/DDBJ databases">
        <title>Genomic Encyclopedia of Type Strains, Phase IV (KMG-IV): sequencing the most valuable type-strain genomes for metagenomic binning, comparative biology and taxonomic classification.</title>
        <authorList>
            <person name="Goeker M."/>
        </authorList>
    </citation>
    <scope>NUCLEOTIDE SEQUENCE [LARGE SCALE GENOMIC DNA]</scope>
    <source>
        <strain evidence="6 7">DSM 11805</strain>
    </source>
</reference>
<dbReference type="PANTHER" id="PTHR14226">
    <property type="entry name" value="NEUROPATHY TARGET ESTERASE/SWISS CHEESE D.MELANOGASTER"/>
    <property type="match status" value="1"/>
</dbReference>
<dbReference type="InterPro" id="IPR050301">
    <property type="entry name" value="NTE"/>
</dbReference>
<evidence type="ECO:0000313" key="7">
    <source>
        <dbReference type="Proteomes" id="UP000572212"/>
    </source>
</evidence>
<sequence length="283" mass="32576">MKQMGLVLEGGGSRGVYTGGVIRYLMDNDIYIPYVIGVSAGACNASSYLSRQLERNKQTTIDYADHPEYLSLRNWWKNRQLFGMDFIFDTLPNQLVPFDFDVFNNAQEELVVGTTDCHTGDTIYYKKSERASDMLTILRASSSLPLVAPVVKYDNRILMDGGITDPIPIKQSVKDGNKKNVVILTQNRGYVKQPQSFIWYIKRKYGEYSGLINAIERRHHIYNETISYLLDEEKKGNVFIIAPTEKLEVGRMERNKDKLNYLYNQGYQDTSRLSESLREFLED</sequence>
<dbReference type="InterPro" id="IPR002641">
    <property type="entry name" value="PNPLA_dom"/>
</dbReference>
<proteinExistence type="predicted"/>
<evidence type="ECO:0000256" key="1">
    <source>
        <dbReference type="ARBA" id="ARBA00022801"/>
    </source>
</evidence>
<dbReference type="EMBL" id="JACHON010000001">
    <property type="protein sequence ID" value="MBB6511858.1"/>
    <property type="molecule type" value="Genomic_DNA"/>
</dbReference>
<feature type="short sequence motif" description="GXGXXG" evidence="4">
    <location>
        <begin position="10"/>
        <end position="15"/>
    </location>
</feature>
<dbReference type="PROSITE" id="PS51635">
    <property type="entry name" value="PNPLA"/>
    <property type="match status" value="1"/>
</dbReference>
<evidence type="ECO:0000256" key="4">
    <source>
        <dbReference type="PROSITE-ProRule" id="PRU01161"/>
    </source>
</evidence>
<name>A0A841RMC7_9BACI</name>
<evidence type="ECO:0000259" key="5">
    <source>
        <dbReference type="PROSITE" id="PS51635"/>
    </source>
</evidence>
<dbReference type="Pfam" id="PF01734">
    <property type="entry name" value="Patatin"/>
    <property type="match status" value="1"/>
</dbReference>
<feature type="active site" description="Nucleophile" evidence="4">
    <location>
        <position position="39"/>
    </location>
</feature>
<dbReference type="AlphaFoldDB" id="A0A841RMC7"/>
<organism evidence="6 7">
    <name type="scientific">Gracilibacillus halotolerans</name>
    <dbReference type="NCBI Taxonomy" id="74386"/>
    <lineage>
        <taxon>Bacteria</taxon>
        <taxon>Bacillati</taxon>
        <taxon>Bacillota</taxon>
        <taxon>Bacilli</taxon>
        <taxon>Bacillales</taxon>
        <taxon>Bacillaceae</taxon>
        <taxon>Gracilibacillus</taxon>
    </lineage>
</organism>
<feature type="domain" description="PNPLA" evidence="5">
    <location>
        <begin position="6"/>
        <end position="173"/>
    </location>
</feature>
<dbReference type="Gene3D" id="3.40.1090.10">
    <property type="entry name" value="Cytosolic phospholipase A2 catalytic domain"/>
    <property type="match status" value="2"/>
</dbReference>
<keyword evidence="1 4" id="KW-0378">Hydrolase</keyword>
<keyword evidence="3 4" id="KW-0443">Lipid metabolism</keyword>
<comment type="caution">
    <text evidence="6">The sequence shown here is derived from an EMBL/GenBank/DDBJ whole genome shotgun (WGS) entry which is preliminary data.</text>
</comment>
<evidence type="ECO:0000313" key="6">
    <source>
        <dbReference type="EMBL" id="MBB6511858.1"/>
    </source>
</evidence>
<evidence type="ECO:0000256" key="3">
    <source>
        <dbReference type="ARBA" id="ARBA00023098"/>
    </source>
</evidence>
<dbReference type="RefSeq" id="WP_184244458.1">
    <property type="nucleotide sequence ID" value="NZ_BAAACU010000022.1"/>
</dbReference>
<feature type="short sequence motif" description="DGA/G" evidence="4">
    <location>
        <begin position="160"/>
        <end position="162"/>
    </location>
</feature>
<feature type="active site" description="Proton acceptor" evidence="4">
    <location>
        <position position="160"/>
    </location>
</feature>
<dbReference type="Pfam" id="PF19890">
    <property type="entry name" value="DUF6363"/>
    <property type="match status" value="1"/>
</dbReference>
<accession>A0A841RMC7</accession>